<gene>
    <name evidence="2" type="ORF">ENV60_06025</name>
</gene>
<evidence type="ECO:0000313" key="2">
    <source>
        <dbReference type="EMBL" id="HGV97835.1"/>
    </source>
</evidence>
<proteinExistence type="predicted"/>
<keyword evidence="1" id="KW-0472">Membrane</keyword>
<name>A0A7C4XF48_UNCW3</name>
<keyword evidence="1" id="KW-1133">Transmembrane helix</keyword>
<evidence type="ECO:0000256" key="1">
    <source>
        <dbReference type="SAM" id="Phobius"/>
    </source>
</evidence>
<organism evidence="2">
    <name type="scientific">candidate division WOR-3 bacterium</name>
    <dbReference type="NCBI Taxonomy" id="2052148"/>
    <lineage>
        <taxon>Bacteria</taxon>
        <taxon>Bacteria division WOR-3</taxon>
    </lineage>
</organism>
<dbReference type="EMBL" id="DTGZ01000108">
    <property type="protein sequence ID" value="HGV97835.1"/>
    <property type="molecule type" value="Genomic_DNA"/>
</dbReference>
<protein>
    <submittedName>
        <fullName evidence="2">Uncharacterized protein</fullName>
    </submittedName>
</protein>
<reference evidence="2" key="1">
    <citation type="journal article" date="2020" name="mSystems">
        <title>Genome- and Community-Level Interaction Insights into Carbon Utilization and Element Cycling Functions of Hydrothermarchaeota in Hydrothermal Sediment.</title>
        <authorList>
            <person name="Zhou Z."/>
            <person name="Liu Y."/>
            <person name="Xu W."/>
            <person name="Pan J."/>
            <person name="Luo Z.H."/>
            <person name="Li M."/>
        </authorList>
    </citation>
    <scope>NUCLEOTIDE SEQUENCE [LARGE SCALE GENOMIC DNA]</scope>
    <source>
        <strain evidence="2">SpSt-774</strain>
    </source>
</reference>
<dbReference type="Gene3D" id="6.10.250.2540">
    <property type="match status" value="1"/>
</dbReference>
<keyword evidence="1" id="KW-0812">Transmembrane</keyword>
<accession>A0A7C4XF48</accession>
<feature type="transmembrane region" description="Helical" evidence="1">
    <location>
        <begin position="72"/>
        <end position="93"/>
    </location>
</feature>
<comment type="caution">
    <text evidence="2">The sequence shown here is derived from an EMBL/GenBank/DDBJ whole genome shotgun (WGS) entry which is preliminary data.</text>
</comment>
<sequence>MRKIGINGAVLLLAICVMLFAKEIPFTLEDRDRLIKIETTLKEFQASVDKRFESIDKRFESIDKRFDQLTNLMIGIVAAFAGIVAVTIGFAIWDRRTALTPVIRMTQNLEEKQSLIEKALRELALKEPKVAEVLKHIGLL</sequence>
<dbReference type="AlphaFoldDB" id="A0A7C4XF48"/>